<gene>
    <name evidence="2" type="ORF">BC793_15423</name>
</gene>
<proteinExistence type="predicted"/>
<reference evidence="2 3" key="1">
    <citation type="submission" date="2018-05" db="EMBL/GenBank/DDBJ databases">
        <title>Genomic Encyclopedia of Archaeal and Bacterial Type Strains, Phase II (KMG-II): from individual species to whole genera.</title>
        <authorList>
            <person name="Goeker M."/>
        </authorList>
    </citation>
    <scope>NUCLEOTIDE SEQUENCE [LARGE SCALE GENOMIC DNA]</scope>
    <source>
        <strain evidence="2 3">DSM 45184</strain>
    </source>
</reference>
<protein>
    <submittedName>
        <fullName evidence="2">Uncharacterized protein</fullName>
    </submittedName>
</protein>
<sequence length="34" mass="3417">MPSIAVAVSTRTSSRADRKPAEGLRGGTEVGSTA</sequence>
<feature type="compositionally biased region" description="Gly residues" evidence="1">
    <location>
        <begin position="24"/>
        <end position="34"/>
    </location>
</feature>
<dbReference type="AlphaFoldDB" id="A0A316EAM9"/>
<name>A0A316EAM9_9ACTN</name>
<evidence type="ECO:0000256" key="1">
    <source>
        <dbReference type="SAM" id="MobiDB-lite"/>
    </source>
</evidence>
<evidence type="ECO:0000313" key="3">
    <source>
        <dbReference type="Proteomes" id="UP000245697"/>
    </source>
</evidence>
<organism evidence="2 3">
    <name type="scientific">Actinoplanes xinjiangensis</name>
    <dbReference type="NCBI Taxonomy" id="512350"/>
    <lineage>
        <taxon>Bacteria</taxon>
        <taxon>Bacillati</taxon>
        <taxon>Actinomycetota</taxon>
        <taxon>Actinomycetes</taxon>
        <taxon>Micromonosporales</taxon>
        <taxon>Micromonosporaceae</taxon>
        <taxon>Actinoplanes</taxon>
    </lineage>
</organism>
<evidence type="ECO:0000313" key="2">
    <source>
        <dbReference type="EMBL" id="PWK27505.1"/>
    </source>
</evidence>
<accession>A0A316EAM9</accession>
<keyword evidence="3" id="KW-1185">Reference proteome</keyword>
<dbReference type="Proteomes" id="UP000245697">
    <property type="component" value="Unassembled WGS sequence"/>
</dbReference>
<dbReference type="EMBL" id="QGGR01000054">
    <property type="protein sequence ID" value="PWK27505.1"/>
    <property type="molecule type" value="Genomic_DNA"/>
</dbReference>
<feature type="region of interest" description="Disordered" evidence="1">
    <location>
        <begin position="1"/>
        <end position="34"/>
    </location>
</feature>
<comment type="caution">
    <text evidence="2">The sequence shown here is derived from an EMBL/GenBank/DDBJ whole genome shotgun (WGS) entry which is preliminary data.</text>
</comment>